<dbReference type="SUPFAM" id="SSF53187">
    <property type="entry name" value="Zn-dependent exopeptidases"/>
    <property type="match status" value="1"/>
</dbReference>
<dbReference type="GO" id="GO:0004181">
    <property type="term" value="F:metallocarboxypeptidase activity"/>
    <property type="evidence" value="ECO:0007669"/>
    <property type="project" value="InterPro"/>
</dbReference>
<evidence type="ECO:0000256" key="5">
    <source>
        <dbReference type="ARBA" id="ARBA00022833"/>
    </source>
</evidence>
<evidence type="ECO:0000256" key="1">
    <source>
        <dbReference type="ARBA" id="ARBA00001947"/>
    </source>
</evidence>
<keyword evidence="9" id="KW-0121">Carboxypeptidase</keyword>
<evidence type="ECO:0000256" key="2">
    <source>
        <dbReference type="ARBA" id="ARBA00005988"/>
    </source>
</evidence>
<keyword evidence="6" id="KW-0482">Metalloprotease</keyword>
<gene>
    <name evidence="9" type="ORF">DFI_12875</name>
</gene>
<dbReference type="PRINTS" id="PR00765">
    <property type="entry name" value="CRBOXYPTASEA"/>
</dbReference>
<dbReference type="PANTHER" id="PTHR11705">
    <property type="entry name" value="PROTEASE FAMILY M14 CARBOXYPEPTIDASE A,B"/>
    <property type="match status" value="1"/>
</dbReference>
<evidence type="ECO:0000256" key="6">
    <source>
        <dbReference type="ARBA" id="ARBA00023049"/>
    </source>
</evidence>
<evidence type="ECO:0000259" key="8">
    <source>
        <dbReference type="PROSITE" id="PS52035"/>
    </source>
</evidence>
<dbReference type="GO" id="GO:0008270">
    <property type="term" value="F:zinc ion binding"/>
    <property type="evidence" value="ECO:0007669"/>
    <property type="project" value="InterPro"/>
</dbReference>
<dbReference type="GO" id="GO:0005615">
    <property type="term" value="C:extracellular space"/>
    <property type="evidence" value="ECO:0007669"/>
    <property type="project" value="TreeGrafter"/>
</dbReference>
<keyword evidence="5" id="KW-0862">Zinc</keyword>
<evidence type="ECO:0000256" key="7">
    <source>
        <dbReference type="PROSITE-ProRule" id="PRU01379"/>
    </source>
</evidence>
<dbReference type="Pfam" id="PF00246">
    <property type="entry name" value="Peptidase_M14"/>
    <property type="match status" value="1"/>
</dbReference>
<dbReference type="Proteomes" id="UP000259030">
    <property type="component" value="Chromosome"/>
</dbReference>
<evidence type="ECO:0000313" key="9">
    <source>
        <dbReference type="EMBL" id="ASN81763.1"/>
    </source>
</evidence>
<dbReference type="STRING" id="317577.GCA_000419625_01352"/>
<proteinExistence type="inferred from homology"/>
<comment type="similarity">
    <text evidence="2 7">Belongs to the peptidase M14 family.</text>
</comment>
<evidence type="ECO:0000313" key="10">
    <source>
        <dbReference type="Proteomes" id="UP000259030"/>
    </source>
</evidence>
<reference evidence="9 10" key="1">
    <citation type="submission" date="2017-05" db="EMBL/GenBank/DDBJ databases">
        <title>The complete genome sequence of Deinococcus ficus isolated from the rhizosphere of the Ficus religiosa L. in Taiwan.</title>
        <authorList>
            <person name="Wu K.-M."/>
            <person name="Liao T.-L."/>
            <person name="Liu Y.-M."/>
            <person name="Young C.-C."/>
            <person name="Tsai S.-F."/>
        </authorList>
    </citation>
    <scope>NUCLEOTIDE SEQUENCE [LARGE SCALE GENOMIC DNA]</scope>
    <source>
        <strain evidence="9 10">CC-FR2-10</strain>
    </source>
</reference>
<organism evidence="9 10">
    <name type="scientific">Deinococcus ficus</name>
    <dbReference type="NCBI Taxonomy" id="317577"/>
    <lineage>
        <taxon>Bacteria</taxon>
        <taxon>Thermotogati</taxon>
        <taxon>Deinococcota</taxon>
        <taxon>Deinococci</taxon>
        <taxon>Deinococcales</taxon>
        <taxon>Deinococcaceae</taxon>
        <taxon>Deinococcus</taxon>
    </lineage>
</organism>
<feature type="domain" description="Peptidase M14" evidence="8">
    <location>
        <begin position="8"/>
        <end position="371"/>
    </location>
</feature>
<dbReference type="InterPro" id="IPR000834">
    <property type="entry name" value="Peptidase_M14"/>
</dbReference>
<evidence type="ECO:0000256" key="4">
    <source>
        <dbReference type="ARBA" id="ARBA00022801"/>
    </source>
</evidence>
<dbReference type="Gene3D" id="3.40.630.10">
    <property type="entry name" value="Zn peptidases"/>
    <property type="match status" value="1"/>
</dbReference>
<keyword evidence="3" id="KW-0645">Protease</keyword>
<dbReference type="RefSeq" id="WP_027464082.1">
    <property type="nucleotide sequence ID" value="NZ_CP021081.1"/>
</dbReference>
<dbReference type="PROSITE" id="PS52035">
    <property type="entry name" value="PEPTIDASE_M14"/>
    <property type="match status" value="1"/>
</dbReference>
<protein>
    <submittedName>
        <fullName evidence="9">Carboxypeptidase</fullName>
    </submittedName>
</protein>
<accession>A0A221SYN6</accession>
<comment type="cofactor">
    <cofactor evidence="1">
        <name>Zn(2+)</name>
        <dbReference type="ChEBI" id="CHEBI:29105"/>
    </cofactor>
</comment>
<dbReference type="PANTHER" id="PTHR11705:SF143">
    <property type="entry name" value="SLL0236 PROTEIN"/>
    <property type="match status" value="1"/>
</dbReference>
<feature type="active site" description="Proton donor/acceptor" evidence="7">
    <location>
        <position position="343"/>
    </location>
</feature>
<keyword evidence="4" id="KW-0378">Hydrolase</keyword>
<dbReference type="AlphaFoldDB" id="A0A221SYN6"/>
<dbReference type="GO" id="GO:0006508">
    <property type="term" value="P:proteolysis"/>
    <property type="evidence" value="ECO:0007669"/>
    <property type="project" value="UniProtKB-KW"/>
</dbReference>
<keyword evidence="10" id="KW-1185">Reference proteome</keyword>
<dbReference type="CDD" id="cd06905">
    <property type="entry name" value="M14-like"/>
    <property type="match status" value="1"/>
</dbReference>
<evidence type="ECO:0000256" key="3">
    <source>
        <dbReference type="ARBA" id="ARBA00022670"/>
    </source>
</evidence>
<dbReference type="SMART" id="SM00631">
    <property type="entry name" value="Zn_pept"/>
    <property type="match status" value="1"/>
</dbReference>
<sequence>MATLQFPHYHTFDELTAYLRDVAAQHPDLARLDSMGQSYEGRDLWVMTLTNTRTGPDTEKPAYWIDANIHAGEITGGATALWTIDHLVRHFGQDGPDGQEVTWLLDRFAFYIAPRLSPDGTEAFLTGERHVRSSLRPYPFSDDREGLYPHDIDGDGRMLQMRVPDPKGPWRASDTDPRIMRRRRFDDREGPFYQVYPEGLIRDFDGYTVKPAPVKHGLDLNRNFPFDWAPEGQQRGAGPYPASEPETRAIAEFFSTHRNINGVQSYHTYGGVILRPYASRPDDTFPTHDLRVYQLLGDRGTELTGYPHTSVHHGFRYDPKANLHGGLFDWLYDSLGLFAFANELWDVVSAAGIGEKDKAGILKRDFIAWPRTHPEEDDVKLLKFNDEHDLQGFEAWRPFDHPQLGAVEIGGWDYRRFWGVAPLKFLPDIAERNARFTLAHAAASPLLNWKLIEVHALDGGLWRVVGVLENAGFLPTHTTAKALERQAVDPVRVKVTPGPGAALVSGEATQDIGHLDGRSGTATDAGGSTQERKLEWVIHAPAGGRVTVEAAGQRAGVARADVALD</sequence>
<name>A0A221SYN6_9DEIO</name>
<dbReference type="EMBL" id="CP021081">
    <property type="protein sequence ID" value="ASN81763.1"/>
    <property type="molecule type" value="Genomic_DNA"/>
</dbReference>
<dbReference type="KEGG" id="dfc:DFI_12875"/>